<gene>
    <name evidence="1" type="ORF">TIFTF001_016776</name>
</gene>
<accession>A0AA88APG0</accession>
<protein>
    <submittedName>
        <fullName evidence="1">Uncharacterized protein</fullName>
    </submittedName>
</protein>
<comment type="caution">
    <text evidence="1">The sequence shown here is derived from an EMBL/GenBank/DDBJ whole genome shotgun (WGS) entry which is preliminary data.</text>
</comment>
<name>A0AA88APG0_FICCA</name>
<evidence type="ECO:0000313" key="2">
    <source>
        <dbReference type="Proteomes" id="UP001187192"/>
    </source>
</evidence>
<keyword evidence="2" id="KW-1185">Reference proteome</keyword>
<reference evidence="1" key="1">
    <citation type="submission" date="2023-07" db="EMBL/GenBank/DDBJ databases">
        <title>draft genome sequence of fig (Ficus carica).</title>
        <authorList>
            <person name="Takahashi T."/>
            <person name="Nishimura K."/>
        </authorList>
    </citation>
    <scope>NUCLEOTIDE SEQUENCE</scope>
</reference>
<proteinExistence type="predicted"/>
<sequence>MVSSLCMTVLEYSELQFLSVFGQRKNVFWDTCKNASYDVDLAVTRANSIVGLAVIRYDVIVNHGLESYQNGSDITVGKIGSVIRVTAQRKF</sequence>
<organism evidence="1 2">
    <name type="scientific">Ficus carica</name>
    <name type="common">Common fig</name>
    <dbReference type="NCBI Taxonomy" id="3494"/>
    <lineage>
        <taxon>Eukaryota</taxon>
        <taxon>Viridiplantae</taxon>
        <taxon>Streptophyta</taxon>
        <taxon>Embryophyta</taxon>
        <taxon>Tracheophyta</taxon>
        <taxon>Spermatophyta</taxon>
        <taxon>Magnoliopsida</taxon>
        <taxon>eudicotyledons</taxon>
        <taxon>Gunneridae</taxon>
        <taxon>Pentapetalae</taxon>
        <taxon>rosids</taxon>
        <taxon>fabids</taxon>
        <taxon>Rosales</taxon>
        <taxon>Moraceae</taxon>
        <taxon>Ficeae</taxon>
        <taxon>Ficus</taxon>
    </lineage>
</organism>
<evidence type="ECO:0000313" key="1">
    <source>
        <dbReference type="EMBL" id="GMN47596.1"/>
    </source>
</evidence>
<dbReference type="Proteomes" id="UP001187192">
    <property type="component" value="Unassembled WGS sequence"/>
</dbReference>
<dbReference type="EMBL" id="BTGU01000026">
    <property type="protein sequence ID" value="GMN47596.1"/>
    <property type="molecule type" value="Genomic_DNA"/>
</dbReference>
<dbReference type="AlphaFoldDB" id="A0AA88APG0"/>